<keyword evidence="4" id="KW-1185">Reference proteome</keyword>
<dbReference type="OrthoDB" id="17255at2759"/>
<dbReference type="Pfam" id="PF03476">
    <property type="entry name" value="MOSC_N"/>
    <property type="match status" value="1"/>
</dbReference>
<dbReference type="SUPFAM" id="SSF141673">
    <property type="entry name" value="MOSC N-terminal domain-like"/>
    <property type="match status" value="1"/>
</dbReference>
<keyword evidence="1" id="KW-1133">Transmembrane helix</keyword>
<dbReference type="AlphaFoldDB" id="A0A3M7MH10"/>
<evidence type="ECO:0000259" key="2">
    <source>
        <dbReference type="PROSITE" id="PS51340"/>
    </source>
</evidence>
<name>A0A3M7MH10_9PLEO</name>
<dbReference type="GO" id="GO:0003824">
    <property type="term" value="F:catalytic activity"/>
    <property type="evidence" value="ECO:0007669"/>
    <property type="project" value="InterPro"/>
</dbReference>
<dbReference type="PROSITE" id="PS51340">
    <property type="entry name" value="MOSC"/>
    <property type="match status" value="1"/>
</dbReference>
<feature type="transmembrane region" description="Helical" evidence="1">
    <location>
        <begin position="15"/>
        <end position="35"/>
    </location>
</feature>
<dbReference type="PANTHER" id="PTHR14237">
    <property type="entry name" value="MOLYBDOPTERIN COFACTOR SULFURASE MOSC"/>
    <property type="match status" value="1"/>
</dbReference>
<dbReference type="Pfam" id="PF03473">
    <property type="entry name" value="MOSC"/>
    <property type="match status" value="1"/>
</dbReference>
<gene>
    <name evidence="3" type="ORF">GMOD_00009478</name>
</gene>
<dbReference type="InterPro" id="IPR005303">
    <property type="entry name" value="MOCOS_middle"/>
</dbReference>
<evidence type="ECO:0000256" key="1">
    <source>
        <dbReference type="SAM" id="Phobius"/>
    </source>
</evidence>
<evidence type="ECO:0000313" key="4">
    <source>
        <dbReference type="Proteomes" id="UP000265663"/>
    </source>
</evidence>
<evidence type="ECO:0000313" key="3">
    <source>
        <dbReference type="EMBL" id="RMZ73722.1"/>
    </source>
</evidence>
<accession>A0A3M7MH10</accession>
<organism evidence="3 4">
    <name type="scientific">Pyrenophora seminiperda CCB06</name>
    <dbReference type="NCBI Taxonomy" id="1302712"/>
    <lineage>
        <taxon>Eukaryota</taxon>
        <taxon>Fungi</taxon>
        <taxon>Dikarya</taxon>
        <taxon>Ascomycota</taxon>
        <taxon>Pezizomycotina</taxon>
        <taxon>Dothideomycetes</taxon>
        <taxon>Pleosporomycetidae</taxon>
        <taxon>Pleosporales</taxon>
        <taxon>Pleosporineae</taxon>
        <taxon>Pleosporaceae</taxon>
        <taxon>Pyrenophora</taxon>
    </lineage>
</organism>
<keyword evidence="1" id="KW-0472">Membrane</keyword>
<dbReference type="PANTHER" id="PTHR14237:SF34">
    <property type="entry name" value="MOSC DOMAIN PROTEIN (AFU_ORTHOLOGUE AFUA_2G07820)"/>
    <property type="match status" value="1"/>
</dbReference>
<protein>
    <submittedName>
        <fullName evidence="3">Molybdenum cofactor sulfurase C-terminal</fullName>
    </submittedName>
</protein>
<keyword evidence="1" id="KW-0812">Transmembrane</keyword>
<feature type="domain" description="MOSC" evidence="2">
    <location>
        <begin position="217"/>
        <end position="393"/>
    </location>
</feature>
<sequence>MQDQHEFNMEKVSPIWIVTGLCIVPLGLYFMLNLLSPLMHRFTAMKISEIYVYPIKSLRAVPMKEAIATAHGFKHDRTFMLLQKTESDSGGYKNMAVANYPEMTQFAQELDMDKAVITVTYLAYGDKEKTRTIQVPLTPETEKLDTMEISMHSSPTAAFVMPAEFSAWFSACFGYEVVLVYLSTNRRSVLFQDMQQQPVAVEEEASPRLTRLLQKSVPFASSLLPGTSTTSTTTTLPTATSPWKITFADCAPYLICSHTSLSNVSSRLPPGTTMDITKFRPNIVVSGAPEPFEEDYWGTLVVNGATEISLQHNCVRCKSINIDYETGKQGEGPSGEVLKRLQKDRRVDVGARWSPVFGRYGFLGKGVGGKGRGKGKGEEGEEMWRVGDRVHVKKVNERLTVFNWPNLG</sequence>
<dbReference type="InterPro" id="IPR005302">
    <property type="entry name" value="MoCF_Sase_C"/>
</dbReference>
<dbReference type="GO" id="GO:0030170">
    <property type="term" value="F:pyridoxal phosphate binding"/>
    <property type="evidence" value="ECO:0007669"/>
    <property type="project" value="InterPro"/>
</dbReference>
<reference evidence="3 4" key="1">
    <citation type="journal article" date="2014" name="PLoS ONE">
        <title>De novo Genome Assembly of the Fungal Plant Pathogen Pyrenophora semeniperda.</title>
        <authorList>
            <person name="Soliai M.M."/>
            <person name="Meyer S.E."/>
            <person name="Udall J.A."/>
            <person name="Elzinga D.E."/>
            <person name="Hermansen R.A."/>
            <person name="Bodily P.M."/>
            <person name="Hart A.A."/>
            <person name="Coleman C.E."/>
        </authorList>
    </citation>
    <scope>NUCLEOTIDE SEQUENCE [LARGE SCALE GENOMIC DNA]</scope>
    <source>
        <strain evidence="3 4">CCB06</strain>
        <tissue evidence="3">Mycelium</tissue>
    </source>
</reference>
<dbReference type="EMBL" id="KE747841">
    <property type="protein sequence ID" value="RMZ73722.1"/>
    <property type="molecule type" value="Genomic_DNA"/>
</dbReference>
<dbReference type="Proteomes" id="UP000265663">
    <property type="component" value="Unassembled WGS sequence"/>
</dbReference>
<dbReference type="GO" id="GO:0030151">
    <property type="term" value="F:molybdenum ion binding"/>
    <property type="evidence" value="ECO:0007669"/>
    <property type="project" value="InterPro"/>
</dbReference>
<proteinExistence type="predicted"/>